<evidence type="ECO:0000256" key="1">
    <source>
        <dbReference type="ARBA" id="ARBA00010555"/>
    </source>
</evidence>
<comment type="caution">
    <text evidence="7">The sequence shown here is derived from an EMBL/GenBank/DDBJ whole genome shotgun (WGS) entry which is preliminary data.</text>
</comment>
<comment type="similarity">
    <text evidence="1">Belongs to the SbcD family.</text>
</comment>
<evidence type="ECO:0000256" key="5">
    <source>
        <dbReference type="ARBA" id="ARBA00022839"/>
    </source>
</evidence>
<keyword evidence="5 7" id="KW-0269">Exonuclease</keyword>
<dbReference type="InterPro" id="IPR041796">
    <property type="entry name" value="Mre11_N"/>
</dbReference>
<keyword evidence="3" id="KW-0540">Nuclease</keyword>
<dbReference type="InterPro" id="IPR029052">
    <property type="entry name" value="Metallo-depent_PP-like"/>
</dbReference>
<dbReference type="Gene3D" id="3.60.21.10">
    <property type="match status" value="1"/>
</dbReference>
<reference evidence="7" key="1">
    <citation type="submission" date="2019-09" db="EMBL/GenBank/DDBJ databases">
        <title>Characterisation of the sponge microbiome using genome-centric metagenomics.</title>
        <authorList>
            <person name="Engelberts J.P."/>
            <person name="Robbins S.J."/>
            <person name="De Goeij J.M."/>
            <person name="Aranda M."/>
            <person name="Bell S.C."/>
            <person name="Webster N.S."/>
        </authorList>
    </citation>
    <scope>NUCLEOTIDE SEQUENCE</scope>
    <source>
        <strain evidence="7">SB0664_bin_27</strain>
    </source>
</reference>
<dbReference type="InterPro" id="IPR050535">
    <property type="entry name" value="DNA_Repair-Maintenance_Comp"/>
</dbReference>
<dbReference type="InterPro" id="IPR004843">
    <property type="entry name" value="Calcineurin-like_PHP"/>
</dbReference>
<dbReference type="SUPFAM" id="SSF56300">
    <property type="entry name" value="Metallo-dependent phosphatases"/>
    <property type="match status" value="1"/>
</dbReference>
<evidence type="ECO:0000313" key="7">
    <source>
        <dbReference type="EMBL" id="MXY93364.1"/>
    </source>
</evidence>
<dbReference type="PANTHER" id="PTHR30337:SF0">
    <property type="entry name" value="NUCLEASE SBCCD SUBUNIT D"/>
    <property type="match status" value="1"/>
</dbReference>
<dbReference type="GO" id="GO:0004527">
    <property type="term" value="F:exonuclease activity"/>
    <property type="evidence" value="ECO:0007669"/>
    <property type="project" value="UniProtKB-KW"/>
</dbReference>
<evidence type="ECO:0000256" key="2">
    <source>
        <dbReference type="ARBA" id="ARBA00013365"/>
    </source>
</evidence>
<accession>A0A6B0YQH9</accession>
<dbReference type="EMBL" id="VXRG01000067">
    <property type="protein sequence ID" value="MXY93364.1"/>
    <property type="molecule type" value="Genomic_DNA"/>
</dbReference>
<dbReference type="CDD" id="cd00840">
    <property type="entry name" value="MPP_Mre11_N"/>
    <property type="match status" value="1"/>
</dbReference>
<dbReference type="AlphaFoldDB" id="A0A6B0YQH9"/>
<dbReference type="Pfam" id="PF00149">
    <property type="entry name" value="Metallophos"/>
    <property type="match status" value="1"/>
</dbReference>
<evidence type="ECO:0000259" key="6">
    <source>
        <dbReference type="Pfam" id="PF00149"/>
    </source>
</evidence>
<evidence type="ECO:0000256" key="4">
    <source>
        <dbReference type="ARBA" id="ARBA00022801"/>
    </source>
</evidence>
<dbReference type="PANTHER" id="PTHR30337">
    <property type="entry name" value="COMPONENT OF ATP-DEPENDENT DSDNA EXONUCLEASE"/>
    <property type="match status" value="1"/>
</dbReference>
<feature type="domain" description="Calcineurin-like phosphoesterase" evidence="6">
    <location>
        <begin position="4"/>
        <end position="215"/>
    </location>
</feature>
<gene>
    <name evidence="7" type="ORF">F4Y42_07950</name>
</gene>
<evidence type="ECO:0000256" key="3">
    <source>
        <dbReference type="ARBA" id="ARBA00022722"/>
    </source>
</evidence>
<proteinExistence type="inferred from homology"/>
<organism evidence="7">
    <name type="scientific">Caldilineaceae bacterium SB0664_bin_27</name>
    <dbReference type="NCBI Taxonomy" id="2605260"/>
    <lineage>
        <taxon>Bacteria</taxon>
        <taxon>Bacillati</taxon>
        <taxon>Chloroflexota</taxon>
        <taxon>Caldilineae</taxon>
        <taxon>Caldilineales</taxon>
        <taxon>Caldilineaceae</taxon>
    </lineage>
</organism>
<name>A0A6B0YQH9_9CHLR</name>
<keyword evidence="4" id="KW-0378">Hydrolase</keyword>
<sequence length="422" mass="48125">MRATFLHMADCHLGYRQYNSSERQNDFTRAYLEIIDVAIDKRVDFVLLAGDLFEKRAIDPLTLVHAINGLERLKQASIPCLAVEGNHERTYYRHSIGWMNFLAERQLLALLNPKIDDRRVSLPPYGNQYGAYVEPVPGLRVYGMRYFGISTAHFVRRVADALAEANSHNVEYTIFMAHAGVEGVVPPQGGGISHRELAVLRPYVDYLALGHIHKPYSFDNWIYNPGSPETNSLTESAWPKRGYYLVEVDTNTEPKHSPVLHANSRRPFVRLFFEVDACETPGQLLEECRRYIKRRRREFRGGEPVVELRLSGVLPFDRSALATEPLKQIIDDLYKPLLSFVRSDVLGAEFAIDSNNQQSRSELERQIIVDLLRRDIRFRARSAKWADLALAVKQAAISGDPADAILEKLASEEIRLMEGKEM</sequence>
<protein>
    <recommendedName>
        <fullName evidence="2">Nuclease SbcCD subunit D</fullName>
    </recommendedName>
</protein>